<dbReference type="GO" id="GO:0005524">
    <property type="term" value="F:ATP binding"/>
    <property type="evidence" value="ECO:0007669"/>
    <property type="project" value="UniProtKB-KW"/>
</dbReference>
<comment type="catalytic activity">
    <reaction evidence="12 15">
        <text>Couples ATP hydrolysis with the unwinding of duplex DNA by translocating in the 3'-5' direction.</text>
        <dbReference type="EC" id="5.6.2.4"/>
    </reaction>
</comment>
<comment type="caution">
    <text evidence="19">The sequence shown here is derived from an EMBL/GenBank/DDBJ whole genome shotgun (WGS) entry which is preliminary data.</text>
</comment>
<keyword evidence="4 15" id="KW-0227">DNA damage</keyword>
<dbReference type="Pfam" id="PF19833">
    <property type="entry name" value="RecG_dom3_C"/>
    <property type="match status" value="1"/>
</dbReference>
<evidence type="ECO:0000256" key="2">
    <source>
        <dbReference type="ARBA" id="ARBA00017846"/>
    </source>
</evidence>
<comment type="catalytic activity">
    <reaction evidence="14 15">
        <text>ATP + H2O = ADP + phosphate + H(+)</text>
        <dbReference type="Rhea" id="RHEA:13065"/>
        <dbReference type="ChEBI" id="CHEBI:15377"/>
        <dbReference type="ChEBI" id="CHEBI:15378"/>
        <dbReference type="ChEBI" id="CHEBI:30616"/>
        <dbReference type="ChEBI" id="CHEBI:43474"/>
        <dbReference type="ChEBI" id="CHEBI:456216"/>
        <dbReference type="EC" id="5.6.2.4"/>
    </reaction>
</comment>
<accession>A0A7C0ZE01</accession>
<evidence type="ECO:0000256" key="16">
    <source>
        <dbReference type="SAM" id="Coils"/>
    </source>
</evidence>
<gene>
    <name evidence="19" type="primary">recG</name>
    <name evidence="19" type="ORF">ENF18_08410</name>
</gene>
<feature type="domain" description="Helicase C-terminal" evidence="18">
    <location>
        <begin position="470"/>
        <end position="622"/>
    </location>
</feature>
<dbReference type="CDD" id="cd04488">
    <property type="entry name" value="RecG_wedge_OBF"/>
    <property type="match status" value="1"/>
</dbReference>
<evidence type="ECO:0000256" key="9">
    <source>
        <dbReference type="ARBA" id="ARBA00023172"/>
    </source>
</evidence>
<dbReference type="NCBIfam" id="NF008168">
    <property type="entry name" value="PRK10917.2-2"/>
    <property type="match status" value="1"/>
</dbReference>
<name>A0A7C0ZE01_UNCW3</name>
<dbReference type="GO" id="GO:0006281">
    <property type="term" value="P:DNA repair"/>
    <property type="evidence" value="ECO:0007669"/>
    <property type="project" value="UniProtKB-UniRule"/>
</dbReference>
<dbReference type="PROSITE" id="PS51194">
    <property type="entry name" value="HELICASE_CTER"/>
    <property type="match status" value="1"/>
</dbReference>
<dbReference type="InterPro" id="IPR011545">
    <property type="entry name" value="DEAD/DEAH_box_helicase_dom"/>
</dbReference>
<evidence type="ECO:0000256" key="13">
    <source>
        <dbReference type="ARBA" id="ARBA00034808"/>
    </source>
</evidence>
<evidence type="ECO:0000313" key="19">
    <source>
        <dbReference type="EMBL" id="HDI83794.1"/>
    </source>
</evidence>
<dbReference type="AlphaFoldDB" id="A0A7C0ZE01"/>
<dbReference type="CDD" id="cd17992">
    <property type="entry name" value="DEXHc_RecG"/>
    <property type="match status" value="1"/>
</dbReference>
<dbReference type="InterPro" id="IPR014001">
    <property type="entry name" value="Helicase_ATP-bd"/>
</dbReference>
<dbReference type="SUPFAM" id="SSF50249">
    <property type="entry name" value="Nucleic acid-binding proteins"/>
    <property type="match status" value="1"/>
</dbReference>
<evidence type="ECO:0000256" key="3">
    <source>
        <dbReference type="ARBA" id="ARBA00022741"/>
    </source>
</evidence>
<dbReference type="GO" id="GO:0003677">
    <property type="term" value="F:DNA binding"/>
    <property type="evidence" value="ECO:0007669"/>
    <property type="project" value="UniProtKB-KW"/>
</dbReference>
<dbReference type="Pfam" id="PF17191">
    <property type="entry name" value="RecG_wedge"/>
    <property type="match status" value="1"/>
</dbReference>
<feature type="domain" description="Helicase ATP-binding" evidence="17">
    <location>
        <begin position="277"/>
        <end position="437"/>
    </location>
</feature>
<evidence type="ECO:0000256" key="1">
    <source>
        <dbReference type="ARBA" id="ARBA00007504"/>
    </source>
</evidence>
<dbReference type="EMBL" id="DQWE01000394">
    <property type="protein sequence ID" value="HDI83794.1"/>
    <property type="molecule type" value="Genomic_DNA"/>
</dbReference>
<dbReference type="InterPro" id="IPR004609">
    <property type="entry name" value="ATP-dep_DNA_helicase_RecG"/>
</dbReference>
<dbReference type="InterPro" id="IPR012340">
    <property type="entry name" value="NA-bd_OB-fold"/>
</dbReference>
<evidence type="ECO:0000259" key="17">
    <source>
        <dbReference type="PROSITE" id="PS51192"/>
    </source>
</evidence>
<evidence type="ECO:0000256" key="11">
    <source>
        <dbReference type="ARBA" id="ARBA00023235"/>
    </source>
</evidence>
<dbReference type="SMART" id="SM00490">
    <property type="entry name" value="HELICc"/>
    <property type="match status" value="1"/>
</dbReference>
<dbReference type="NCBIfam" id="NF008165">
    <property type="entry name" value="PRK10917.1-3"/>
    <property type="match status" value="1"/>
</dbReference>
<keyword evidence="3 15" id="KW-0547">Nucleotide-binding</keyword>
<comment type="function">
    <text evidence="15">Plays a critical role in recombination and DNA repair. Helps process Holliday junction intermediates to mature products by catalyzing branch migration. Has replication fork regression activity, unwinds stalled or blocked replication forks to make a HJ that can be resolved. Has a DNA unwinding activity characteristic of a DNA helicase with 3'-5' polarity.</text>
</comment>
<proteinExistence type="inferred from homology"/>
<dbReference type="GO" id="GO:0006310">
    <property type="term" value="P:DNA recombination"/>
    <property type="evidence" value="ECO:0007669"/>
    <property type="project" value="UniProtKB-UniRule"/>
</dbReference>
<evidence type="ECO:0000256" key="7">
    <source>
        <dbReference type="ARBA" id="ARBA00022840"/>
    </source>
</evidence>
<dbReference type="Pfam" id="PF00270">
    <property type="entry name" value="DEAD"/>
    <property type="match status" value="1"/>
</dbReference>
<keyword evidence="8" id="KW-0238">DNA-binding</keyword>
<dbReference type="PANTHER" id="PTHR47964">
    <property type="entry name" value="ATP-DEPENDENT DNA HELICASE HOMOLOG RECG, CHLOROPLASTIC"/>
    <property type="match status" value="1"/>
</dbReference>
<dbReference type="NCBIfam" id="TIGR00643">
    <property type="entry name" value="recG"/>
    <property type="match status" value="1"/>
</dbReference>
<dbReference type="InterPro" id="IPR047112">
    <property type="entry name" value="RecG/Mfd"/>
</dbReference>
<evidence type="ECO:0000256" key="6">
    <source>
        <dbReference type="ARBA" id="ARBA00022806"/>
    </source>
</evidence>
<feature type="coiled-coil region" evidence="16">
    <location>
        <begin position="168"/>
        <end position="202"/>
    </location>
</feature>
<keyword evidence="11" id="KW-0413">Isomerase</keyword>
<evidence type="ECO:0000256" key="12">
    <source>
        <dbReference type="ARBA" id="ARBA00034617"/>
    </source>
</evidence>
<evidence type="ECO:0000256" key="15">
    <source>
        <dbReference type="RuleBase" id="RU363016"/>
    </source>
</evidence>
<evidence type="ECO:0000256" key="8">
    <source>
        <dbReference type="ARBA" id="ARBA00023125"/>
    </source>
</evidence>
<evidence type="ECO:0000256" key="4">
    <source>
        <dbReference type="ARBA" id="ARBA00022763"/>
    </source>
</evidence>
<dbReference type="InterPro" id="IPR033454">
    <property type="entry name" value="RecG_wedge"/>
</dbReference>
<dbReference type="Pfam" id="PF00271">
    <property type="entry name" value="Helicase_C"/>
    <property type="match status" value="1"/>
</dbReference>
<dbReference type="EC" id="5.6.2.4" evidence="13 15"/>
<dbReference type="Proteomes" id="UP000885847">
    <property type="component" value="Unassembled WGS sequence"/>
</dbReference>
<dbReference type="Gene3D" id="3.40.50.300">
    <property type="entry name" value="P-loop containing nucleotide triphosphate hydrolases"/>
    <property type="match status" value="2"/>
</dbReference>
<dbReference type="InterPro" id="IPR001650">
    <property type="entry name" value="Helicase_C-like"/>
</dbReference>
<keyword evidence="9 15" id="KW-0233">DNA recombination</keyword>
<dbReference type="PANTHER" id="PTHR47964:SF1">
    <property type="entry name" value="ATP-DEPENDENT DNA HELICASE HOMOLOG RECG, CHLOROPLASTIC"/>
    <property type="match status" value="1"/>
</dbReference>
<keyword evidence="10 15" id="KW-0234">DNA repair</keyword>
<dbReference type="Gene3D" id="2.40.50.140">
    <property type="entry name" value="Nucleic acid-binding proteins"/>
    <property type="match status" value="1"/>
</dbReference>
<reference evidence="19" key="1">
    <citation type="journal article" date="2020" name="mSystems">
        <title>Genome- and Community-Level Interaction Insights into Carbon Utilization and Element Cycling Functions of Hydrothermarchaeota in Hydrothermal Sediment.</title>
        <authorList>
            <person name="Zhou Z."/>
            <person name="Liu Y."/>
            <person name="Xu W."/>
            <person name="Pan J."/>
            <person name="Luo Z.H."/>
            <person name="Li M."/>
        </authorList>
    </citation>
    <scope>NUCLEOTIDE SEQUENCE [LARGE SCALE GENOMIC DNA]</scope>
    <source>
        <strain evidence="19">HyVt-102</strain>
    </source>
</reference>
<keyword evidence="16" id="KW-0175">Coiled coil</keyword>
<protein>
    <recommendedName>
        <fullName evidence="2 15">ATP-dependent DNA helicase RecG</fullName>
        <ecNumber evidence="13 15">5.6.2.4</ecNumber>
    </recommendedName>
</protein>
<dbReference type="InterPro" id="IPR027417">
    <property type="entry name" value="P-loop_NTPase"/>
</dbReference>
<keyword evidence="6 15" id="KW-0347">Helicase</keyword>
<keyword evidence="5 15" id="KW-0378">Hydrolase</keyword>
<dbReference type="GO" id="GO:0016787">
    <property type="term" value="F:hydrolase activity"/>
    <property type="evidence" value="ECO:0007669"/>
    <property type="project" value="UniProtKB-KW"/>
</dbReference>
<dbReference type="SUPFAM" id="SSF52540">
    <property type="entry name" value="P-loop containing nucleoside triphosphate hydrolases"/>
    <property type="match status" value="2"/>
</dbReference>
<dbReference type="GO" id="GO:0043138">
    <property type="term" value="F:3'-5' DNA helicase activity"/>
    <property type="evidence" value="ECO:0007669"/>
    <property type="project" value="UniProtKB-EC"/>
</dbReference>
<dbReference type="InterPro" id="IPR045562">
    <property type="entry name" value="RecG_dom3_C"/>
</dbReference>
<evidence type="ECO:0000256" key="14">
    <source>
        <dbReference type="ARBA" id="ARBA00048988"/>
    </source>
</evidence>
<dbReference type="SMART" id="SM00487">
    <property type="entry name" value="DEXDc"/>
    <property type="match status" value="1"/>
</dbReference>
<keyword evidence="7 15" id="KW-0067">ATP-binding</keyword>
<evidence type="ECO:0000256" key="10">
    <source>
        <dbReference type="ARBA" id="ARBA00023204"/>
    </source>
</evidence>
<dbReference type="PROSITE" id="PS51192">
    <property type="entry name" value="HELICASE_ATP_BIND_1"/>
    <property type="match status" value="1"/>
</dbReference>
<organism evidence="19">
    <name type="scientific">candidate division WOR-3 bacterium</name>
    <dbReference type="NCBI Taxonomy" id="2052148"/>
    <lineage>
        <taxon>Bacteria</taxon>
        <taxon>Bacteria division WOR-3</taxon>
    </lineage>
</organism>
<sequence>MDFNPVDSPVKYVKGVGPVRERYLNLLGIYTIRDLLFYPPRKYIDSSVVKSISQAKTGEDVTIIGEVVDVFVKRARSMKIGTVVVYDGTGTISAKWFNQDWVVKYFKKGETVSISGKISMFGFEKQIISPEYEKLEREDYQVIHTGRIVPVYRINKFLTQRSFRRYVKNALERYVDRVEEYLMDEEREMLNLIELRDALRKLHFPEKKEDVDIAVRRLAFDELFFVELFLRLQKIDAQKKKGIAFNTSSNLAEKLLRSLPFKLTDEQLRVIDEIKGDMAKPVPMQRLLQGDVGSGKTIVALIASLICIENGYNVGFMVPTEILAFQHHRVLSRFLKDIGVDVYLISGGMKNSEKERILETITQRPAILVGTHALIQKGMRIPKMGLAIIDEQHRFGVLQRKRLITQGESPDVLFLTATPIPRTLALAVYGDLDVSTIRKLPPGRIPPKTRWVNEKKREKVYQFVRDKISDGELAYIVLPVIEENPRSELKAVKTIYKELKNTYVKNIPIEMLYGGMKSEEKDRIMNEFREGRIKALVCTTVIEVGVDVPDANIMVIENADRFGLSQLHQLRGRIGRGGKKSYCILITPENITEDAGKRLRAMEEYTDGFKLAEVDLKIRGPGEFFGTRQHGFSDFVFFDIFRDSYLIEPVKRFVDEVVSKKDFGRFVEGIERISKRGDLIEVG</sequence>
<comment type="similarity">
    <text evidence="1 15">Belongs to the helicase family. RecG subfamily.</text>
</comment>
<evidence type="ECO:0000256" key="5">
    <source>
        <dbReference type="ARBA" id="ARBA00022801"/>
    </source>
</evidence>
<evidence type="ECO:0000259" key="18">
    <source>
        <dbReference type="PROSITE" id="PS51194"/>
    </source>
</evidence>